<organism evidence="4">
    <name type="scientific">Magallana gigas</name>
    <name type="common">Pacific oyster</name>
    <name type="synonym">Crassostrea gigas</name>
    <dbReference type="NCBI Taxonomy" id="29159"/>
    <lineage>
        <taxon>Eukaryota</taxon>
        <taxon>Metazoa</taxon>
        <taxon>Spiralia</taxon>
        <taxon>Lophotrochozoa</taxon>
        <taxon>Mollusca</taxon>
        <taxon>Bivalvia</taxon>
        <taxon>Autobranchia</taxon>
        <taxon>Pteriomorphia</taxon>
        <taxon>Ostreida</taxon>
        <taxon>Ostreoidea</taxon>
        <taxon>Ostreidae</taxon>
        <taxon>Magallana</taxon>
    </lineage>
</organism>
<dbReference type="InParanoid" id="K1QYA5"/>
<dbReference type="SMART" id="SM00248">
    <property type="entry name" value="ANK"/>
    <property type="match status" value="11"/>
</dbReference>
<dbReference type="SUPFAM" id="SSF52540">
    <property type="entry name" value="P-loop containing nucleoside triphosphate hydrolases"/>
    <property type="match status" value="1"/>
</dbReference>
<evidence type="ECO:0000256" key="1">
    <source>
        <dbReference type="ARBA" id="ARBA00022737"/>
    </source>
</evidence>
<keyword evidence="2" id="KW-0040">ANK repeat</keyword>
<sequence>MDVDLDFYRSKHEKLIGREWLLNELDEKMVFSKRGVLFLAEMGYGKSAIVAHLICQSDKRFPGNWIFEHIVVYHNCNFYSRTTLSPGKFVKNLAGGFSKRIRGFLQILQQNSRFQAYFENDGCVEDPEGCLDFLVLKALNDLYMDNTTYIVVIDAVDECIEHGSLNIFNLLWKRLPEFPKNMKFFITSRNTSDIRIARTQLLVIEKSPTDESNTKDAHKYVYNKINDLSPSEQNQLKRIFKTSDVATAISKAVKYTKGNMLLLRNVLIGLLQNDVSVRGSYTTFEDLFDTQLKRIFHDRDVFRTVIKIFQVLCSAMEPLYVEELLTIADLKDDEIVGVLSIIGKELSHFIRQTNGKISLVHKSLAAYLTDNTRKIEQFYVSKRDGCRLFAKYLLNLLRQQRSFTYINILDLASYTACSSEKEIRYEFLQNGEKYINEFSDVYILHQAAAKLNSYTAMSLLLDLFFLRQVNEIDKGNITAAYVAAAFGNHRSLKALLDRKADVNFTRLGPKFINETVDMLQFCKKYAFWEYNLLNIAAQNGHVETVLTLLRHNVNVSHQTSFGSNSFLLAVENGHSNIVRELLLRFKSILITSLNQALYLSAKSGYLDIVDLVLYHGAEDLCLSCNSSQYWTSFHQTRLQTIDSGENLQMFNFVFLDDRHLIRCETAMEIAIQNDHTEIVEALLKRSNNTLRCRESGGRTPLFTALKFKRSKVFNLLIHQVISQVERCLYRRRRVEVIELSEKERKEYVKNTCPYNITLSHYLAYYWDIDVFYLGQTHKIWEWTSRDSNEVTPMHYACCAGNIDMIDILEKEGVRFDVRSLNGSTPLHSAAICGQIKVLTDLISRYPTSVFDSQNMSISHYLAMSARFRNETTEEIIITDKYIPMSLQNKLKEEALFVDDHNRLPLHYVSKNGNVNLFIFYHSIIRDFSVVTRSMDTDGFTILDYAFLNTPIFYKDKVNRVLHCNIYLSSPAVDCNAHRLKIFIPHEYLIYLILKVSDKSRVIVQHNIEKYVNISLQKNNPHLLGLLYYNFPFKYRQYMLKNGIVSLESLFKHPMINPEIFLFLPEMNYDCSDITSKSVLHDIIEDKKRTFWSSQFFDFSKFKILSKSLDLCVDDNGRNFLHRSVIGGNYLAFHFLRKEGKSFYTKTRDGRNLLQLLVDSAPCFEEKPKRRKLVLFIYDKNGEVEKSWIENIFISDSYNAIASFLVNETRLLDDMSLHEICNPASESLSFSHKVAAIGILAVLLEIEKQFGSNASSCANKNNITSWTLFNFFNHFDKLPMSFGKSNINHDLIAPLFLKILMDFKPFLFPKYSVVRKCNYRMKNYRNIRSMEICIFRLEKEYLRLLQQFFKISGIKSNEDFDRSFRGDNGCFAKYLSALKSINEIPKSSLEPTCLTKDWILKKLQTECSKTSRSSKKIKRTLCYEIISILVKKGKYIEYSYSRVKVKYFFLLVSLYQSKINIPYESVGRFITKSTGVEFVDLSFESAYLRSAVKPDFHMHKKYKFWDWFKSCKNCLAKIMMNRISSLSAWDIRKWKGSMNSIPMKIFCNLSTILEDVNTPLKKYDSRFGDADVT</sequence>
<protein>
    <submittedName>
        <fullName evidence="4">Ankyrin repeat domain-containing protein 50</fullName>
    </submittedName>
</protein>
<gene>
    <name evidence="4" type="ORF">CGI_10016205</name>
</gene>
<dbReference type="EMBL" id="JH817024">
    <property type="protein sequence ID" value="EKC38663.1"/>
    <property type="molecule type" value="Genomic_DNA"/>
</dbReference>
<dbReference type="SUPFAM" id="SSF48403">
    <property type="entry name" value="Ankyrin repeat"/>
    <property type="match status" value="2"/>
</dbReference>
<dbReference type="PANTHER" id="PTHR24123:SF33">
    <property type="entry name" value="PROTEIN HOS4"/>
    <property type="match status" value="1"/>
</dbReference>
<dbReference type="HOGENOM" id="CLU_245455_0_0_1"/>
<dbReference type="InterPro" id="IPR051165">
    <property type="entry name" value="Multifunctional_ANK_Repeat"/>
</dbReference>
<proteinExistence type="predicted"/>
<dbReference type="InterPro" id="IPR036770">
    <property type="entry name" value="Ankyrin_rpt-contain_sf"/>
</dbReference>
<dbReference type="Gene3D" id="1.25.40.20">
    <property type="entry name" value="Ankyrin repeat-containing domain"/>
    <property type="match status" value="3"/>
</dbReference>
<feature type="domain" description="Nephrocystin 3-like N-terminal" evidence="3">
    <location>
        <begin position="19"/>
        <end position="189"/>
    </location>
</feature>
<keyword evidence="1" id="KW-0677">Repeat</keyword>
<dbReference type="InterPro" id="IPR056884">
    <property type="entry name" value="NPHP3-like_N"/>
</dbReference>
<evidence type="ECO:0000313" key="4">
    <source>
        <dbReference type="EMBL" id="EKC38663.1"/>
    </source>
</evidence>
<name>K1QYA5_MAGGI</name>
<dbReference type="Pfam" id="PF24883">
    <property type="entry name" value="NPHP3_N"/>
    <property type="match status" value="1"/>
</dbReference>
<dbReference type="InterPro" id="IPR002110">
    <property type="entry name" value="Ankyrin_rpt"/>
</dbReference>
<dbReference type="Gene3D" id="3.40.50.300">
    <property type="entry name" value="P-loop containing nucleotide triphosphate hydrolases"/>
    <property type="match status" value="1"/>
</dbReference>
<dbReference type="PROSITE" id="PS50088">
    <property type="entry name" value="ANK_REPEAT"/>
    <property type="match status" value="2"/>
</dbReference>
<accession>K1QYA5</accession>
<evidence type="ECO:0000259" key="3">
    <source>
        <dbReference type="Pfam" id="PF24883"/>
    </source>
</evidence>
<dbReference type="PROSITE" id="PS50297">
    <property type="entry name" value="ANK_REP_REGION"/>
    <property type="match status" value="2"/>
</dbReference>
<dbReference type="PANTHER" id="PTHR24123">
    <property type="entry name" value="ANKYRIN REPEAT-CONTAINING"/>
    <property type="match status" value="1"/>
</dbReference>
<dbReference type="InterPro" id="IPR027417">
    <property type="entry name" value="P-loop_NTPase"/>
</dbReference>
<reference evidence="4" key="1">
    <citation type="journal article" date="2012" name="Nature">
        <title>The oyster genome reveals stress adaptation and complexity of shell formation.</title>
        <authorList>
            <person name="Zhang G."/>
            <person name="Fang X."/>
            <person name="Guo X."/>
            <person name="Li L."/>
            <person name="Luo R."/>
            <person name="Xu F."/>
            <person name="Yang P."/>
            <person name="Zhang L."/>
            <person name="Wang X."/>
            <person name="Qi H."/>
            <person name="Xiong Z."/>
            <person name="Que H."/>
            <person name="Xie Y."/>
            <person name="Holland P.W."/>
            <person name="Paps J."/>
            <person name="Zhu Y."/>
            <person name="Wu F."/>
            <person name="Chen Y."/>
            <person name="Wang J."/>
            <person name="Peng C."/>
            <person name="Meng J."/>
            <person name="Yang L."/>
            <person name="Liu J."/>
            <person name="Wen B."/>
            <person name="Zhang N."/>
            <person name="Huang Z."/>
            <person name="Zhu Q."/>
            <person name="Feng Y."/>
            <person name="Mount A."/>
            <person name="Hedgecock D."/>
            <person name="Xu Z."/>
            <person name="Liu Y."/>
            <person name="Domazet-Loso T."/>
            <person name="Du Y."/>
            <person name="Sun X."/>
            <person name="Zhang S."/>
            <person name="Liu B."/>
            <person name="Cheng P."/>
            <person name="Jiang X."/>
            <person name="Li J."/>
            <person name="Fan D."/>
            <person name="Wang W."/>
            <person name="Fu W."/>
            <person name="Wang T."/>
            <person name="Wang B."/>
            <person name="Zhang J."/>
            <person name="Peng Z."/>
            <person name="Li Y."/>
            <person name="Li N."/>
            <person name="Wang J."/>
            <person name="Chen M."/>
            <person name="He Y."/>
            <person name="Tan F."/>
            <person name="Song X."/>
            <person name="Zheng Q."/>
            <person name="Huang R."/>
            <person name="Yang H."/>
            <person name="Du X."/>
            <person name="Chen L."/>
            <person name="Yang M."/>
            <person name="Gaffney P.M."/>
            <person name="Wang S."/>
            <person name="Luo L."/>
            <person name="She Z."/>
            <person name="Ming Y."/>
            <person name="Huang W."/>
            <person name="Zhang S."/>
            <person name="Huang B."/>
            <person name="Zhang Y."/>
            <person name="Qu T."/>
            <person name="Ni P."/>
            <person name="Miao G."/>
            <person name="Wang J."/>
            <person name="Wang Q."/>
            <person name="Steinberg C.E."/>
            <person name="Wang H."/>
            <person name="Li N."/>
            <person name="Qian L."/>
            <person name="Zhang G."/>
            <person name="Li Y."/>
            <person name="Yang H."/>
            <person name="Liu X."/>
            <person name="Wang J."/>
            <person name="Yin Y."/>
            <person name="Wang J."/>
        </authorList>
    </citation>
    <scope>NUCLEOTIDE SEQUENCE [LARGE SCALE GENOMIC DNA]</scope>
    <source>
        <strain evidence="4">05x7-T-G4-1.051#20</strain>
    </source>
</reference>
<dbReference type="Pfam" id="PF12796">
    <property type="entry name" value="Ank_2"/>
    <property type="match status" value="3"/>
</dbReference>
<evidence type="ECO:0000256" key="2">
    <source>
        <dbReference type="ARBA" id="ARBA00023043"/>
    </source>
</evidence>